<organism evidence="2 3">
    <name type="scientific">Schizophyllum amplum</name>
    <dbReference type="NCBI Taxonomy" id="97359"/>
    <lineage>
        <taxon>Eukaryota</taxon>
        <taxon>Fungi</taxon>
        <taxon>Dikarya</taxon>
        <taxon>Basidiomycota</taxon>
        <taxon>Agaricomycotina</taxon>
        <taxon>Agaricomycetes</taxon>
        <taxon>Agaricomycetidae</taxon>
        <taxon>Agaricales</taxon>
        <taxon>Schizophyllaceae</taxon>
        <taxon>Schizophyllum</taxon>
    </lineage>
</organism>
<evidence type="ECO:0000313" key="3">
    <source>
        <dbReference type="Proteomes" id="UP000320762"/>
    </source>
</evidence>
<feature type="transmembrane region" description="Helical" evidence="1">
    <location>
        <begin position="66"/>
        <end position="88"/>
    </location>
</feature>
<name>A0A550CRA4_9AGAR</name>
<dbReference type="AlphaFoldDB" id="A0A550CRA4"/>
<keyword evidence="1" id="KW-1133">Transmembrane helix</keyword>
<comment type="caution">
    <text evidence="2">The sequence shown here is derived from an EMBL/GenBank/DDBJ whole genome shotgun (WGS) entry which is preliminary data.</text>
</comment>
<keyword evidence="3" id="KW-1185">Reference proteome</keyword>
<gene>
    <name evidence="2" type="ORF">BD626DRAFT_478334</name>
</gene>
<proteinExistence type="predicted"/>
<evidence type="ECO:0000313" key="2">
    <source>
        <dbReference type="EMBL" id="TRM67333.1"/>
    </source>
</evidence>
<accession>A0A550CRA4</accession>
<sequence length="108" mass="11392">MMIELTTMMIELTAMMIARARSIIFVVTTCSIFDITWTTLSCSPRGRRRCCALRLDGVVVLAVGDGVVVLAVGDGIVVFAVGVVVFAVRTASSCSTSPAGIFTRASVT</sequence>
<reference evidence="2 3" key="1">
    <citation type="journal article" date="2019" name="New Phytol.">
        <title>Comparative genomics reveals unique wood-decay strategies and fruiting body development in the Schizophyllaceae.</title>
        <authorList>
            <person name="Almasi E."/>
            <person name="Sahu N."/>
            <person name="Krizsan K."/>
            <person name="Balint B."/>
            <person name="Kovacs G.M."/>
            <person name="Kiss B."/>
            <person name="Cseklye J."/>
            <person name="Drula E."/>
            <person name="Henrissat B."/>
            <person name="Nagy I."/>
            <person name="Chovatia M."/>
            <person name="Adam C."/>
            <person name="LaButti K."/>
            <person name="Lipzen A."/>
            <person name="Riley R."/>
            <person name="Grigoriev I.V."/>
            <person name="Nagy L.G."/>
        </authorList>
    </citation>
    <scope>NUCLEOTIDE SEQUENCE [LARGE SCALE GENOMIC DNA]</scope>
    <source>
        <strain evidence="2 3">NL-1724</strain>
    </source>
</reference>
<protein>
    <submittedName>
        <fullName evidence="2">Uncharacterized protein</fullName>
    </submittedName>
</protein>
<evidence type="ECO:0000256" key="1">
    <source>
        <dbReference type="SAM" id="Phobius"/>
    </source>
</evidence>
<dbReference type="EMBL" id="VDMD01000002">
    <property type="protein sequence ID" value="TRM67333.1"/>
    <property type="molecule type" value="Genomic_DNA"/>
</dbReference>
<keyword evidence="1" id="KW-0472">Membrane</keyword>
<keyword evidence="1" id="KW-0812">Transmembrane</keyword>
<dbReference type="Proteomes" id="UP000320762">
    <property type="component" value="Unassembled WGS sequence"/>
</dbReference>